<accession>A0A816U6Y8</accession>
<dbReference type="EMBL" id="CAJOBJ010326917">
    <property type="protein sequence ID" value="CAF5176610.1"/>
    <property type="molecule type" value="Genomic_DNA"/>
</dbReference>
<evidence type="ECO:0000256" key="2">
    <source>
        <dbReference type="ARBA" id="ARBA00008197"/>
    </source>
</evidence>
<dbReference type="EMBL" id="CAJNOV010000378">
    <property type="protein sequence ID" value="CAF1020830.1"/>
    <property type="molecule type" value="Genomic_DNA"/>
</dbReference>
<keyword evidence="4" id="KW-0496">Mitochondrion</keyword>
<organism evidence="8 13">
    <name type="scientific">Rotaria magnacalcarata</name>
    <dbReference type="NCBI Taxonomy" id="392030"/>
    <lineage>
        <taxon>Eukaryota</taxon>
        <taxon>Metazoa</taxon>
        <taxon>Spiralia</taxon>
        <taxon>Gnathifera</taxon>
        <taxon>Rotifera</taxon>
        <taxon>Eurotatoria</taxon>
        <taxon>Bdelloidea</taxon>
        <taxon>Philodinida</taxon>
        <taxon>Philodinidae</taxon>
        <taxon>Rotaria</taxon>
    </lineage>
</organism>
<dbReference type="GO" id="GO:0033617">
    <property type="term" value="P:mitochondrial respiratory chain complex IV assembly"/>
    <property type="evidence" value="ECO:0007669"/>
    <property type="project" value="TreeGrafter"/>
</dbReference>
<evidence type="ECO:0000256" key="1">
    <source>
        <dbReference type="ARBA" id="ARBA00004173"/>
    </source>
</evidence>
<protein>
    <submittedName>
        <fullName evidence="8">Uncharacterized protein</fullName>
    </submittedName>
</protein>
<evidence type="ECO:0000256" key="4">
    <source>
        <dbReference type="ARBA" id="ARBA00023128"/>
    </source>
</evidence>
<comment type="caution">
    <text evidence="8">The sequence shown here is derived from an EMBL/GenBank/DDBJ whole genome shotgun (WGS) entry which is preliminary data.</text>
</comment>
<dbReference type="InterPro" id="IPR031568">
    <property type="entry name" value="Pet117"/>
</dbReference>
<evidence type="ECO:0000313" key="11">
    <source>
        <dbReference type="EMBL" id="CAF5176610.1"/>
    </source>
</evidence>
<evidence type="ECO:0000313" key="13">
    <source>
        <dbReference type="Proteomes" id="UP000663887"/>
    </source>
</evidence>
<dbReference type="EMBL" id="CAJOBG010000314">
    <property type="protein sequence ID" value="CAF3796567.1"/>
    <property type="molecule type" value="Genomic_DNA"/>
</dbReference>
<dbReference type="OrthoDB" id="10030923at2759"/>
<dbReference type="EMBL" id="CAJNRE010005166">
    <property type="protein sequence ID" value="CAF2042685.1"/>
    <property type="molecule type" value="Genomic_DNA"/>
</dbReference>
<evidence type="ECO:0000313" key="6">
    <source>
        <dbReference type="EMBL" id="CAF1216139.1"/>
    </source>
</evidence>
<dbReference type="EMBL" id="CAJNOW010000038">
    <property type="protein sequence ID" value="CAF1216139.1"/>
    <property type="molecule type" value="Genomic_DNA"/>
</dbReference>
<dbReference type="AlphaFoldDB" id="A0A816U6Y8"/>
<gene>
    <name evidence="5" type="ORF">CJN711_LOCUS3304</name>
    <name evidence="11" type="ORF">GIL414_LOCUS67895</name>
    <name evidence="6" type="ORF">KQP761_LOCUS576</name>
    <name evidence="7" type="ORF">MBJ925_LOCUS11650</name>
    <name evidence="10" type="ORF">OVN521_LOCUS3620</name>
    <name evidence="9" type="ORF">WKI299_LOCUS31815</name>
    <name evidence="8" type="ORF">XDN619_LOCUS19854</name>
</gene>
<evidence type="ECO:0000313" key="9">
    <source>
        <dbReference type="EMBL" id="CAF2158212.1"/>
    </source>
</evidence>
<evidence type="ECO:0000313" key="5">
    <source>
        <dbReference type="EMBL" id="CAF1020830.1"/>
    </source>
</evidence>
<dbReference type="PANTHER" id="PTHR28163">
    <property type="entry name" value="PROTEIN PET117 HOMOLOG, MITOCHONDRIAL"/>
    <property type="match status" value="1"/>
</dbReference>
<evidence type="ECO:0000313" key="7">
    <source>
        <dbReference type="EMBL" id="CAF2042685.1"/>
    </source>
</evidence>
<dbReference type="PANTHER" id="PTHR28163:SF1">
    <property type="entry name" value="PROTEIN PET117 HOMOLOG, MITOCHONDRIAL"/>
    <property type="match status" value="1"/>
</dbReference>
<evidence type="ECO:0000313" key="12">
    <source>
        <dbReference type="Proteomes" id="UP000663866"/>
    </source>
</evidence>
<dbReference type="EMBL" id="CAJNRG010008684">
    <property type="protein sequence ID" value="CAF2106416.1"/>
    <property type="molecule type" value="Genomic_DNA"/>
</dbReference>
<comment type="subcellular location">
    <subcellularLocation>
        <location evidence="1">Mitochondrion</location>
    </subcellularLocation>
</comment>
<proteinExistence type="inferred from homology"/>
<evidence type="ECO:0000313" key="8">
    <source>
        <dbReference type="EMBL" id="CAF2106416.1"/>
    </source>
</evidence>
<keyword evidence="3" id="KW-0809">Transit peptide</keyword>
<keyword evidence="12" id="KW-1185">Reference proteome</keyword>
<reference evidence="8" key="1">
    <citation type="submission" date="2021-02" db="EMBL/GenBank/DDBJ databases">
        <authorList>
            <person name="Nowell W R."/>
        </authorList>
    </citation>
    <scope>NUCLEOTIDE SEQUENCE</scope>
</reference>
<dbReference type="Pfam" id="PF15786">
    <property type="entry name" value="PET117"/>
    <property type="match status" value="1"/>
</dbReference>
<evidence type="ECO:0000313" key="10">
    <source>
        <dbReference type="EMBL" id="CAF3796567.1"/>
    </source>
</evidence>
<dbReference type="Proteomes" id="UP000663856">
    <property type="component" value="Unassembled WGS sequence"/>
</dbReference>
<dbReference type="Proteomes" id="UP000663834">
    <property type="component" value="Unassembled WGS sequence"/>
</dbReference>
<sequence length="71" mass="8369">MSTGARIFLVGSIFLTGLTVFAVNYYTNEEKTRKRANIFADISRRDEKHRTNMEQYEKQLKLQEALLLRDK</sequence>
<name>A0A816U6Y8_9BILA</name>
<dbReference type="Proteomes" id="UP000663866">
    <property type="component" value="Unassembled WGS sequence"/>
</dbReference>
<dbReference type="GO" id="GO:0005739">
    <property type="term" value="C:mitochondrion"/>
    <property type="evidence" value="ECO:0007669"/>
    <property type="project" value="UniProtKB-SubCell"/>
</dbReference>
<comment type="similarity">
    <text evidence="2">Belongs to the PET117 family.</text>
</comment>
<dbReference type="Proteomes" id="UP000663855">
    <property type="component" value="Unassembled WGS sequence"/>
</dbReference>
<dbReference type="Proteomes" id="UP000663887">
    <property type="component" value="Unassembled WGS sequence"/>
</dbReference>
<evidence type="ECO:0000256" key="3">
    <source>
        <dbReference type="ARBA" id="ARBA00022946"/>
    </source>
</evidence>
<dbReference type="EMBL" id="CAJNRF010014589">
    <property type="protein sequence ID" value="CAF2158212.1"/>
    <property type="molecule type" value="Genomic_DNA"/>
</dbReference>
<dbReference type="Proteomes" id="UP000681720">
    <property type="component" value="Unassembled WGS sequence"/>
</dbReference>
<dbReference type="Proteomes" id="UP000663824">
    <property type="component" value="Unassembled WGS sequence"/>
</dbReference>